<protein>
    <recommendedName>
        <fullName evidence="4">Methyl-accepting transducer domain-containing protein</fullName>
    </recommendedName>
</protein>
<organism evidence="5 6">
    <name type="scientific">Piscinibacter aquaticus</name>
    <dbReference type="NCBI Taxonomy" id="392597"/>
    <lineage>
        <taxon>Bacteria</taxon>
        <taxon>Pseudomonadati</taxon>
        <taxon>Pseudomonadota</taxon>
        <taxon>Betaproteobacteria</taxon>
        <taxon>Burkholderiales</taxon>
        <taxon>Sphaerotilaceae</taxon>
        <taxon>Piscinibacter</taxon>
    </lineage>
</organism>
<dbReference type="GO" id="GO:0007165">
    <property type="term" value="P:signal transduction"/>
    <property type="evidence" value="ECO:0007669"/>
    <property type="project" value="UniProtKB-KW"/>
</dbReference>
<dbReference type="Proteomes" id="UP000321832">
    <property type="component" value="Unassembled WGS sequence"/>
</dbReference>
<name>A0A5C6U234_9BURK</name>
<dbReference type="SMART" id="SM00283">
    <property type="entry name" value="MA"/>
    <property type="match status" value="1"/>
</dbReference>
<comment type="caution">
    <text evidence="5">The sequence shown here is derived from an EMBL/GenBank/DDBJ whole genome shotgun (WGS) entry which is preliminary data.</text>
</comment>
<dbReference type="EMBL" id="VOPW01000001">
    <property type="protein sequence ID" value="TXC65826.1"/>
    <property type="molecule type" value="Genomic_DNA"/>
</dbReference>
<feature type="coiled-coil region" evidence="3">
    <location>
        <begin position="61"/>
        <end position="91"/>
    </location>
</feature>
<dbReference type="PROSITE" id="PS50111">
    <property type="entry name" value="CHEMOTAXIS_TRANSDUC_2"/>
    <property type="match status" value="1"/>
</dbReference>
<evidence type="ECO:0000256" key="3">
    <source>
        <dbReference type="SAM" id="Coils"/>
    </source>
</evidence>
<gene>
    <name evidence="5" type="ORF">FSC37_06695</name>
</gene>
<feature type="domain" description="Methyl-accepting transducer" evidence="4">
    <location>
        <begin position="7"/>
        <end position="243"/>
    </location>
</feature>
<keyword evidence="1 2" id="KW-0807">Transducer</keyword>
<reference evidence="5 6" key="1">
    <citation type="submission" date="2019-08" db="EMBL/GenBank/DDBJ databases">
        <authorList>
            <person name="Khan S.A."/>
            <person name="Jeon C.O."/>
            <person name="Jeong S.E."/>
        </authorList>
    </citation>
    <scope>NUCLEOTIDE SEQUENCE [LARGE SCALE GENOMIC DNA]</scope>
    <source>
        <strain evidence="6">IMCC1728</strain>
    </source>
</reference>
<proteinExistence type="predicted"/>
<dbReference type="PANTHER" id="PTHR32089:SF112">
    <property type="entry name" value="LYSOZYME-LIKE PROTEIN-RELATED"/>
    <property type="match status" value="1"/>
</dbReference>
<dbReference type="Pfam" id="PF00015">
    <property type="entry name" value="MCPsignal"/>
    <property type="match status" value="1"/>
</dbReference>
<evidence type="ECO:0000313" key="5">
    <source>
        <dbReference type="EMBL" id="TXC65826.1"/>
    </source>
</evidence>
<keyword evidence="6" id="KW-1185">Reference proteome</keyword>
<evidence type="ECO:0000259" key="4">
    <source>
        <dbReference type="PROSITE" id="PS50111"/>
    </source>
</evidence>
<dbReference type="InterPro" id="IPR004089">
    <property type="entry name" value="MCPsignal_dom"/>
</dbReference>
<dbReference type="GO" id="GO:0016020">
    <property type="term" value="C:membrane"/>
    <property type="evidence" value="ECO:0007669"/>
    <property type="project" value="InterPro"/>
</dbReference>
<evidence type="ECO:0000313" key="6">
    <source>
        <dbReference type="Proteomes" id="UP000321832"/>
    </source>
</evidence>
<evidence type="ECO:0000256" key="1">
    <source>
        <dbReference type="ARBA" id="ARBA00023224"/>
    </source>
</evidence>
<dbReference type="PANTHER" id="PTHR32089">
    <property type="entry name" value="METHYL-ACCEPTING CHEMOTAXIS PROTEIN MCPB"/>
    <property type="match status" value="1"/>
</dbReference>
<dbReference type="AlphaFoldDB" id="A0A5C6U234"/>
<dbReference type="Gene3D" id="1.10.287.950">
    <property type="entry name" value="Methyl-accepting chemotaxis protein"/>
    <property type="match status" value="1"/>
</dbReference>
<evidence type="ECO:0000256" key="2">
    <source>
        <dbReference type="PROSITE-ProRule" id="PRU00284"/>
    </source>
</evidence>
<accession>A0A5C6U234</accession>
<sequence length="448" mass="48237">MLTARSGSIRTAINVAHLKKHVETCSTASDRQRDDAQVLAESSRQVTELLGNVEAASSGIAETSNRNLASASAAMQELEQVMQRMQTIEASVAEFAQTVRKLSEGAKAIGEIGGVIQGIAMQTNLLALNAAIEAARAGEAGRGFSVVASEVRGLAARVNAETREISERSATMLTLVESTMAGTESIKDGVASSVTDVRATAGRFEAFVADFEAMAQQVQHIVGTIGEATGLNRQMNQRIAEVADAAQRARPDGRILQAGRRAAHQHRGHAGRAGGIRTGGTVFDRLVESTRELRSATARCLGERLAAGVDVFDQDYQRIEGSNPPRYTTRYDASVEKDLQALFDRTLSSLDGCVYALAVDRNGYAPAHNAAFSKPPTGDHETDLKQCRHKRIFDDPVGRKLAANTQPFLFQSYLRDTGEVINDLSMPIFIDGRHWGAVRVGFDNGRLV</sequence>
<dbReference type="SUPFAM" id="SSF58104">
    <property type="entry name" value="Methyl-accepting chemotaxis protein (MCP) signaling domain"/>
    <property type="match status" value="1"/>
</dbReference>
<keyword evidence="3" id="KW-0175">Coiled coil</keyword>